<dbReference type="Proteomes" id="UP001160148">
    <property type="component" value="Unassembled WGS sequence"/>
</dbReference>
<accession>A0AAV0WTN6</accession>
<protein>
    <submittedName>
        <fullName evidence="1">Uncharacterized protein</fullName>
    </submittedName>
</protein>
<comment type="caution">
    <text evidence="1">The sequence shown here is derived from an EMBL/GenBank/DDBJ whole genome shotgun (WGS) entry which is preliminary data.</text>
</comment>
<keyword evidence="2" id="KW-1185">Reference proteome</keyword>
<evidence type="ECO:0000313" key="1">
    <source>
        <dbReference type="EMBL" id="CAI6358902.1"/>
    </source>
</evidence>
<dbReference type="EMBL" id="CARXXK010000002">
    <property type="protein sequence ID" value="CAI6358902.1"/>
    <property type="molecule type" value="Genomic_DNA"/>
</dbReference>
<dbReference type="AlphaFoldDB" id="A0AAV0WTN6"/>
<gene>
    <name evidence="1" type="ORF">MEUPH1_LOCUS14368</name>
</gene>
<sequence length="175" mass="19095">MSTVEITLEGRNHVTSPAFGRCSSMPNMAVQTAPADDAFDVGLPSAADDSEPIGSVKPSSGSAQIVVDNSCASLKFLCYISLVNMSRMSSRWRRRPSLCRPTHRRQAHRRSSFGLPKRKLNSSQAAISRIRKGGVAMPNIAVLFSLADIEDVPSRETIDTSEFGRKIVDDDGTRR</sequence>
<reference evidence="1 2" key="1">
    <citation type="submission" date="2023-01" db="EMBL/GenBank/DDBJ databases">
        <authorList>
            <person name="Whitehead M."/>
        </authorList>
    </citation>
    <scope>NUCLEOTIDE SEQUENCE [LARGE SCALE GENOMIC DNA]</scope>
</reference>
<proteinExistence type="predicted"/>
<organism evidence="1 2">
    <name type="scientific">Macrosiphum euphorbiae</name>
    <name type="common">potato aphid</name>
    <dbReference type="NCBI Taxonomy" id="13131"/>
    <lineage>
        <taxon>Eukaryota</taxon>
        <taxon>Metazoa</taxon>
        <taxon>Ecdysozoa</taxon>
        <taxon>Arthropoda</taxon>
        <taxon>Hexapoda</taxon>
        <taxon>Insecta</taxon>
        <taxon>Pterygota</taxon>
        <taxon>Neoptera</taxon>
        <taxon>Paraneoptera</taxon>
        <taxon>Hemiptera</taxon>
        <taxon>Sternorrhyncha</taxon>
        <taxon>Aphidomorpha</taxon>
        <taxon>Aphidoidea</taxon>
        <taxon>Aphididae</taxon>
        <taxon>Macrosiphini</taxon>
        <taxon>Macrosiphum</taxon>
    </lineage>
</organism>
<evidence type="ECO:0000313" key="2">
    <source>
        <dbReference type="Proteomes" id="UP001160148"/>
    </source>
</evidence>
<name>A0AAV0WTN6_9HEMI</name>